<keyword evidence="1" id="KW-0472">Membrane</keyword>
<dbReference type="EMBL" id="HACM01012526">
    <property type="protein sequence ID" value="CRZ12968.1"/>
    <property type="molecule type" value="Transcribed_RNA"/>
</dbReference>
<accession>A0A0H5RG18</accession>
<keyword evidence="1" id="KW-1133">Transmembrane helix</keyword>
<keyword evidence="1" id="KW-0812">Transmembrane</keyword>
<protein>
    <submittedName>
        <fullName evidence="2">Uncharacterized protein</fullName>
    </submittedName>
</protein>
<feature type="transmembrane region" description="Helical" evidence="1">
    <location>
        <begin position="18"/>
        <end position="41"/>
    </location>
</feature>
<feature type="non-terminal residue" evidence="2">
    <location>
        <position position="193"/>
    </location>
</feature>
<feature type="transmembrane region" description="Helical" evidence="1">
    <location>
        <begin position="53"/>
        <end position="77"/>
    </location>
</feature>
<dbReference type="SUPFAM" id="SSF103473">
    <property type="entry name" value="MFS general substrate transporter"/>
    <property type="match status" value="1"/>
</dbReference>
<reference evidence="2" key="1">
    <citation type="submission" date="2015-04" db="EMBL/GenBank/DDBJ databases">
        <title>The genome sequence of the plant pathogenic Rhizarian Plasmodiophora brassicae reveals insights in its biotrophic life cycle and the origin of chitin synthesis.</title>
        <authorList>
            <person name="Schwelm A."/>
            <person name="Fogelqvist J."/>
            <person name="Knaust A."/>
            <person name="Julke S."/>
            <person name="Lilja T."/>
            <person name="Dhandapani V."/>
            <person name="Bonilla-Rosso G."/>
            <person name="Karlsson M."/>
            <person name="Shevchenko A."/>
            <person name="Choi S.R."/>
            <person name="Kim H.G."/>
            <person name="Park J.Y."/>
            <person name="Lim Y.P."/>
            <person name="Ludwig-Muller J."/>
            <person name="Dixelius C."/>
        </authorList>
    </citation>
    <scope>NUCLEOTIDE SEQUENCE</scope>
    <source>
        <tissue evidence="2">Potato root galls</tissue>
    </source>
</reference>
<feature type="non-terminal residue" evidence="2">
    <location>
        <position position="1"/>
    </location>
</feature>
<sequence length="193" mass="22254">LIVTSVTALLLLLCPQSIALYMLFLIIISVSTGYVAYLYTYYQPFYSKNYVRFMAVSSWVICWTSLCKVFTSTVYLLQGDDTGASSLYLFGVPLIILTIPLMCDMRRSKVIGRSVEDIKSELELEMKVRFLLQDKAITSELLHHCEELWTDCISRYPTSAKAYMYRGNFYERRIKRPYLALAMYNKALSLSTT</sequence>
<feature type="transmembrane region" description="Helical" evidence="1">
    <location>
        <begin position="83"/>
        <end position="103"/>
    </location>
</feature>
<dbReference type="InterPro" id="IPR036259">
    <property type="entry name" value="MFS_trans_sf"/>
</dbReference>
<name>A0A0H5RG18_9EUKA</name>
<evidence type="ECO:0000313" key="2">
    <source>
        <dbReference type="EMBL" id="CRZ12968.1"/>
    </source>
</evidence>
<proteinExistence type="predicted"/>
<evidence type="ECO:0000256" key="1">
    <source>
        <dbReference type="SAM" id="Phobius"/>
    </source>
</evidence>
<organism evidence="2">
    <name type="scientific">Spongospora subterranea</name>
    <dbReference type="NCBI Taxonomy" id="70186"/>
    <lineage>
        <taxon>Eukaryota</taxon>
        <taxon>Sar</taxon>
        <taxon>Rhizaria</taxon>
        <taxon>Endomyxa</taxon>
        <taxon>Phytomyxea</taxon>
        <taxon>Plasmodiophorida</taxon>
        <taxon>Plasmodiophoridae</taxon>
        <taxon>Spongospora</taxon>
    </lineage>
</organism>
<dbReference type="AlphaFoldDB" id="A0A0H5RG18"/>